<evidence type="ECO:0000313" key="1">
    <source>
        <dbReference type="EMBL" id="KIK54981.1"/>
    </source>
</evidence>
<dbReference type="HOGENOM" id="CLU_516830_0_0_1"/>
<dbReference type="EMBL" id="KN834810">
    <property type="protein sequence ID" value="KIK54981.1"/>
    <property type="molecule type" value="Genomic_DNA"/>
</dbReference>
<dbReference type="SUPFAM" id="SSF52047">
    <property type="entry name" value="RNI-like"/>
    <property type="match status" value="1"/>
</dbReference>
<gene>
    <name evidence="1" type="ORF">GYMLUDRAFT_886428</name>
</gene>
<reference evidence="1 2" key="1">
    <citation type="submission" date="2014-04" db="EMBL/GenBank/DDBJ databases">
        <title>Evolutionary Origins and Diversification of the Mycorrhizal Mutualists.</title>
        <authorList>
            <consortium name="DOE Joint Genome Institute"/>
            <consortium name="Mycorrhizal Genomics Consortium"/>
            <person name="Kohler A."/>
            <person name="Kuo A."/>
            <person name="Nagy L.G."/>
            <person name="Floudas D."/>
            <person name="Copeland A."/>
            <person name="Barry K.W."/>
            <person name="Cichocki N."/>
            <person name="Veneault-Fourrey C."/>
            <person name="LaButti K."/>
            <person name="Lindquist E.A."/>
            <person name="Lipzen A."/>
            <person name="Lundell T."/>
            <person name="Morin E."/>
            <person name="Murat C."/>
            <person name="Riley R."/>
            <person name="Ohm R."/>
            <person name="Sun H."/>
            <person name="Tunlid A."/>
            <person name="Henrissat B."/>
            <person name="Grigoriev I.V."/>
            <person name="Hibbett D.S."/>
            <person name="Martin F."/>
        </authorList>
    </citation>
    <scope>NUCLEOTIDE SEQUENCE [LARGE SCALE GENOMIC DNA]</scope>
    <source>
        <strain evidence="1 2">FD-317 M1</strain>
    </source>
</reference>
<evidence type="ECO:0008006" key="3">
    <source>
        <dbReference type="Google" id="ProtNLM"/>
    </source>
</evidence>
<dbReference type="OrthoDB" id="5354526at2759"/>
<sequence length="527" mass="60818">MDSQLTISLPHDSPSSEPICLRPLPVDEENHPDQRFEYLKIQARHYPYHDDLSAFAECPDSVWLDIIDRITECSALYNFILASSRFYRLGIRALYRRVQFQKFSDIQNNFGFWVDRKDDIASATTALFLGGNASAASTNLSRFCLGRFNCEPENGIVLKHWNVLPAQILRFTKLEQLRFNAIPLPSQFCDLLVELPLLRALCITECSLEPVMQGWSMILPITELTLKSVKPFNWPRISGMVVRQDSLRFCFPGTLEYLELRTFSQENWPRISPSQVESLTMLLNASSSLRTLRINGYLHNLQFNSEVPSVTQLKTYVGPLISITSLSQSYHSLEDLLITDYDQPIHSFTKVFTPQPRLRTLKLFLAHWDVEIMHAVVHLFPNLEELKILYQIDYPNADLLLSIGAEFLSRFPALTKFHLYNPRVIHPRAKMEHHHKLPRSLSQIELGPCADPEFVSDGEFLAAWERHTPQLREVRLVKDFVWRRDLGSGSEQDLKATSRDLWYKRAAGPLEKEFGAIRLGWKVDPEF</sequence>
<dbReference type="Proteomes" id="UP000053593">
    <property type="component" value="Unassembled WGS sequence"/>
</dbReference>
<proteinExistence type="predicted"/>
<organism evidence="1 2">
    <name type="scientific">Collybiopsis luxurians FD-317 M1</name>
    <dbReference type="NCBI Taxonomy" id="944289"/>
    <lineage>
        <taxon>Eukaryota</taxon>
        <taxon>Fungi</taxon>
        <taxon>Dikarya</taxon>
        <taxon>Basidiomycota</taxon>
        <taxon>Agaricomycotina</taxon>
        <taxon>Agaricomycetes</taxon>
        <taxon>Agaricomycetidae</taxon>
        <taxon>Agaricales</taxon>
        <taxon>Marasmiineae</taxon>
        <taxon>Omphalotaceae</taxon>
        <taxon>Collybiopsis</taxon>
        <taxon>Collybiopsis luxurians</taxon>
    </lineage>
</organism>
<dbReference type="AlphaFoldDB" id="A0A0D0BJV5"/>
<evidence type="ECO:0000313" key="2">
    <source>
        <dbReference type="Proteomes" id="UP000053593"/>
    </source>
</evidence>
<dbReference type="InterPro" id="IPR032675">
    <property type="entry name" value="LRR_dom_sf"/>
</dbReference>
<protein>
    <recommendedName>
        <fullName evidence="3">F-box domain-containing protein</fullName>
    </recommendedName>
</protein>
<name>A0A0D0BJV5_9AGAR</name>
<accession>A0A0D0BJV5</accession>
<dbReference type="Gene3D" id="3.80.10.10">
    <property type="entry name" value="Ribonuclease Inhibitor"/>
    <property type="match status" value="1"/>
</dbReference>
<keyword evidence="2" id="KW-1185">Reference proteome</keyword>